<dbReference type="InterPro" id="IPR014710">
    <property type="entry name" value="RmlC-like_jellyroll"/>
</dbReference>
<name>A0AAP2DA60_9BACT</name>
<dbReference type="InterPro" id="IPR018490">
    <property type="entry name" value="cNMP-bd_dom_sf"/>
</dbReference>
<sequence length="204" mass="24260">MDQNKAYLTERLTAFSELTANDIAVSLPLWKTRKIGKGDFFNMQNIVCSDLGLVIKGIFRIYYIDAKTQEERNVFFFSENQFIVSFRSFLHRMPCYYFIQALEDSEIISIQHHDLNYLYSTYKPWERFGRQIAELFFEYSQSSIEDQLFSSVEDRYVKLVQNHPQLVERIPLYHISSYLNIKNPSLSRIRKRLEARDRAAAKPR</sequence>
<dbReference type="AlphaFoldDB" id="A0AAP2DA60"/>
<evidence type="ECO:0000313" key="1">
    <source>
        <dbReference type="EMBL" id="MBT1687782.1"/>
    </source>
</evidence>
<keyword evidence="2" id="KW-1185">Reference proteome</keyword>
<proteinExistence type="predicted"/>
<gene>
    <name evidence="1" type="ORF">KK078_14535</name>
</gene>
<evidence type="ECO:0000313" key="2">
    <source>
        <dbReference type="Proteomes" id="UP001319180"/>
    </source>
</evidence>
<reference evidence="1 2" key="1">
    <citation type="submission" date="2021-05" db="EMBL/GenBank/DDBJ databases">
        <title>A Polyphasic approach of four new species of the genus Ohtaekwangia: Ohtaekwangia histidinii sp. nov., Ohtaekwangia cretensis sp. nov., Ohtaekwangia indiensis sp. nov., Ohtaekwangia reichenbachii sp. nov. from diverse environment.</title>
        <authorList>
            <person name="Octaviana S."/>
        </authorList>
    </citation>
    <scope>NUCLEOTIDE SEQUENCE [LARGE SCALE GENOMIC DNA]</scope>
    <source>
        <strain evidence="1 2">PWU37</strain>
    </source>
</reference>
<accession>A0AAP2DA60</accession>
<dbReference type="RefSeq" id="WP_254091012.1">
    <property type="nucleotide sequence ID" value="NZ_JAHESC010000020.1"/>
</dbReference>
<dbReference type="EMBL" id="JAHESC010000020">
    <property type="protein sequence ID" value="MBT1687782.1"/>
    <property type="molecule type" value="Genomic_DNA"/>
</dbReference>
<organism evidence="1 2">
    <name type="scientific">Dawidia soli</name>
    <dbReference type="NCBI Taxonomy" id="2782352"/>
    <lineage>
        <taxon>Bacteria</taxon>
        <taxon>Pseudomonadati</taxon>
        <taxon>Bacteroidota</taxon>
        <taxon>Cytophagia</taxon>
        <taxon>Cytophagales</taxon>
        <taxon>Chryseotaleaceae</taxon>
        <taxon>Dawidia</taxon>
    </lineage>
</organism>
<dbReference type="Gene3D" id="2.60.120.10">
    <property type="entry name" value="Jelly Rolls"/>
    <property type="match status" value="1"/>
</dbReference>
<dbReference type="SUPFAM" id="SSF51206">
    <property type="entry name" value="cAMP-binding domain-like"/>
    <property type="match status" value="1"/>
</dbReference>
<dbReference type="Proteomes" id="UP001319180">
    <property type="component" value="Unassembled WGS sequence"/>
</dbReference>
<protein>
    <submittedName>
        <fullName evidence="1">Crp/Fnr family transcriptional regulator</fullName>
    </submittedName>
</protein>
<comment type="caution">
    <text evidence="1">The sequence shown here is derived from an EMBL/GenBank/DDBJ whole genome shotgun (WGS) entry which is preliminary data.</text>
</comment>